<comment type="caution">
    <text evidence="1">The sequence shown here is derived from an EMBL/GenBank/DDBJ whole genome shotgun (WGS) entry which is preliminary data.</text>
</comment>
<name>A0ABC9VIF7_9BACL</name>
<reference evidence="1 2" key="1">
    <citation type="journal article" date="2014" name="Appl. Microbiol. Biotechnol.">
        <title>Transformable facultative thermophile Geobacillus stearothermophilus NUB3621 as a host strain for metabolic engineering.</title>
        <authorList>
            <person name="Blanchard K."/>
            <person name="Robic S."/>
            <person name="Matsumura I."/>
        </authorList>
    </citation>
    <scope>NUCLEOTIDE SEQUENCE [LARGE SCALE GENOMIC DNA]</scope>
    <source>
        <strain evidence="1 2">NUB3621</strain>
    </source>
</reference>
<organism evidence="1 2">
    <name type="scientific">Parageobacillus genomosp. 1</name>
    <dbReference type="NCBI Taxonomy" id="1295642"/>
    <lineage>
        <taxon>Bacteria</taxon>
        <taxon>Bacillati</taxon>
        <taxon>Bacillota</taxon>
        <taxon>Bacilli</taxon>
        <taxon>Bacillales</taxon>
        <taxon>Anoxybacillaceae</taxon>
        <taxon>Parageobacillus</taxon>
    </lineage>
</organism>
<proteinExistence type="predicted"/>
<evidence type="ECO:0000313" key="1">
    <source>
        <dbReference type="EMBL" id="EZP78408.1"/>
    </source>
</evidence>
<dbReference type="EMBL" id="AOTZ01000002">
    <property type="protein sequence ID" value="EZP78408.1"/>
    <property type="molecule type" value="Genomic_DNA"/>
</dbReference>
<evidence type="ECO:0000313" key="2">
    <source>
        <dbReference type="Proteomes" id="UP000023566"/>
    </source>
</evidence>
<protein>
    <submittedName>
        <fullName evidence="1">Uncharacterized protein</fullName>
    </submittedName>
</protein>
<sequence length="68" mass="8032">MNIYEVIHLIQNRDNIDKLDEIFCRWYFQTSVITPDVKAEVKKAAVEMMQIGETKLYSYILDIYGVKS</sequence>
<accession>A0ABC9VIF7</accession>
<dbReference type="Proteomes" id="UP000023566">
    <property type="component" value="Chromosome"/>
</dbReference>
<keyword evidence="2" id="KW-1185">Reference proteome</keyword>
<dbReference type="RefSeq" id="WP_043903454.1">
    <property type="nucleotide sequence ID" value="NZ_CM002692.1"/>
</dbReference>
<dbReference type="AlphaFoldDB" id="A0ABC9VIF7"/>
<gene>
    <name evidence="1" type="ORF">H839_01031</name>
</gene>